<dbReference type="PRINTS" id="PR01399">
    <property type="entry name" value="ENTSNTHTASED"/>
</dbReference>
<dbReference type="InterPro" id="IPR003542">
    <property type="entry name" value="Enbac_synth_compD-like"/>
</dbReference>
<dbReference type="GO" id="GO:0016740">
    <property type="term" value="F:transferase activity"/>
    <property type="evidence" value="ECO:0007669"/>
    <property type="project" value="UniProtKB-KW"/>
</dbReference>
<feature type="domain" description="4'-phosphopantetheinyl transferase" evidence="2">
    <location>
        <begin position="104"/>
        <end position="184"/>
    </location>
</feature>
<keyword evidence="5" id="KW-1185">Reference proteome</keyword>
<dbReference type="PANTHER" id="PTHR38096">
    <property type="entry name" value="ENTEROBACTIN SYNTHASE COMPONENT D"/>
    <property type="match status" value="1"/>
</dbReference>
<proteinExistence type="predicted"/>
<dbReference type="SUPFAM" id="SSF56214">
    <property type="entry name" value="4'-phosphopantetheinyl transferase"/>
    <property type="match status" value="1"/>
</dbReference>
<evidence type="ECO:0000313" key="4">
    <source>
        <dbReference type="EMBL" id="SDT86075.1"/>
    </source>
</evidence>
<dbReference type="InterPro" id="IPR037143">
    <property type="entry name" value="4-PPantetheinyl_Trfase_dom_sf"/>
</dbReference>
<gene>
    <name evidence="4" type="ORF">SAMN04489714_0240</name>
</gene>
<protein>
    <submittedName>
        <fullName evidence="4">4'-phosphopantetheinyl transferase superfamily protein</fullName>
    </submittedName>
</protein>
<feature type="domain" description="4'-phosphopantetheinyl transferase N-terminal" evidence="3">
    <location>
        <begin position="31"/>
        <end position="97"/>
    </location>
</feature>
<dbReference type="InterPro" id="IPR041354">
    <property type="entry name" value="4PPT_N"/>
</dbReference>
<reference evidence="4 5" key="1">
    <citation type="submission" date="2016-10" db="EMBL/GenBank/DDBJ databases">
        <authorList>
            <person name="Varghese N."/>
            <person name="Submissions S."/>
        </authorList>
    </citation>
    <scope>NUCLEOTIDE SEQUENCE [LARGE SCALE GENOMIC DNA]</scope>
    <source>
        <strain evidence="4 5">DSM 9169</strain>
    </source>
</reference>
<keyword evidence="1 4" id="KW-0808">Transferase</keyword>
<dbReference type="Pfam" id="PF01648">
    <property type="entry name" value="ACPS"/>
    <property type="match status" value="1"/>
</dbReference>
<name>A0ABY0V555_9ACTO</name>
<dbReference type="PANTHER" id="PTHR38096:SF1">
    <property type="entry name" value="ENTEROBACTIN SYNTHASE COMPONENT D"/>
    <property type="match status" value="1"/>
</dbReference>
<evidence type="ECO:0000259" key="2">
    <source>
        <dbReference type="Pfam" id="PF01648"/>
    </source>
</evidence>
<dbReference type="Gene3D" id="3.90.470.20">
    <property type="entry name" value="4'-phosphopantetheinyl transferase domain"/>
    <property type="match status" value="1"/>
</dbReference>
<dbReference type="Proteomes" id="UP000198976">
    <property type="component" value="Chromosome I"/>
</dbReference>
<dbReference type="EMBL" id="LT629792">
    <property type="protein sequence ID" value="SDT86075.1"/>
    <property type="molecule type" value="Genomic_DNA"/>
</dbReference>
<dbReference type="InterPro" id="IPR008278">
    <property type="entry name" value="4-PPantetheinyl_Trfase_dom"/>
</dbReference>
<accession>A0ABY0V555</accession>
<organism evidence="4 5">
    <name type="scientific">Schaalia radingae</name>
    <dbReference type="NCBI Taxonomy" id="131110"/>
    <lineage>
        <taxon>Bacteria</taxon>
        <taxon>Bacillati</taxon>
        <taxon>Actinomycetota</taxon>
        <taxon>Actinomycetes</taxon>
        <taxon>Actinomycetales</taxon>
        <taxon>Actinomycetaceae</taxon>
        <taxon>Schaalia</taxon>
    </lineage>
</organism>
<sequence>MCRQIYEGLFPVQVYARVAWGMHEEVLFASERTYLRGATRQRREEFISVRACARDALRCLGLSRPPLIAHAIRGLQWPEGTTGSLTHTGQYRAAVVASSQDVTGIGIDAESALPLPEGLRDRILTPGECQIFRRTPALENSAWDRIIFSAKEAAYKAYAPATGRFLDFLDCELTTDLQGKDPLRIDSGRFGVVMKGRDRALINGAWIIANGLIHSAAWIMSGVTAASSMSPNC</sequence>
<evidence type="ECO:0000256" key="1">
    <source>
        <dbReference type="ARBA" id="ARBA00022679"/>
    </source>
</evidence>
<evidence type="ECO:0000313" key="5">
    <source>
        <dbReference type="Proteomes" id="UP000198976"/>
    </source>
</evidence>
<evidence type="ECO:0000259" key="3">
    <source>
        <dbReference type="Pfam" id="PF17837"/>
    </source>
</evidence>
<dbReference type="Pfam" id="PF17837">
    <property type="entry name" value="4PPT_N"/>
    <property type="match status" value="1"/>
</dbReference>